<reference evidence="1" key="1">
    <citation type="submission" date="2022-07" db="EMBL/GenBank/DDBJ databases">
        <title>Phylogenomic reconstructions and comparative analyses of Kickxellomycotina fungi.</title>
        <authorList>
            <person name="Reynolds N.K."/>
            <person name="Stajich J.E."/>
            <person name="Barry K."/>
            <person name="Grigoriev I.V."/>
            <person name="Crous P."/>
            <person name="Smith M.E."/>
        </authorList>
    </citation>
    <scope>NUCLEOTIDE SEQUENCE</scope>
    <source>
        <strain evidence="1">CBS 109366</strain>
    </source>
</reference>
<accession>A0ACC1JZK7</accession>
<keyword evidence="2" id="KW-1185">Reference proteome</keyword>
<feature type="non-terminal residue" evidence="1">
    <location>
        <position position="1"/>
    </location>
</feature>
<protein>
    <submittedName>
        <fullName evidence="1">DNA-directed RNA polymerase</fullName>
        <ecNumber evidence="1">2.7.7.6</ecNumber>
    </submittedName>
</protein>
<comment type="caution">
    <text evidence="1">The sequence shown here is derived from an EMBL/GenBank/DDBJ whole genome shotgun (WGS) entry which is preliminary data.</text>
</comment>
<organism evidence="1 2">
    <name type="scientific">Coemansia nantahalensis</name>
    <dbReference type="NCBI Taxonomy" id="2789366"/>
    <lineage>
        <taxon>Eukaryota</taxon>
        <taxon>Fungi</taxon>
        <taxon>Fungi incertae sedis</taxon>
        <taxon>Zoopagomycota</taxon>
        <taxon>Kickxellomycotina</taxon>
        <taxon>Kickxellomycetes</taxon>
        <taxon>Kickxellales</taxon>
        <taxon>Kickxellaceae</taxon>
        <taxon>Coemansia</taxon>
    </lineage>
</organism>
<dbReference type="Proteomes" id="UP001140234">
    <property type="component" value="Unassembled WGS sequence"/>
</dbReference>
<keyword evidence="1" id="KW-0548">Nucleotidyltransferase</keyword>
<dbReference type="EMBL" id="JANBUJ010000750">
    <property type="protein sequence ID" value="KAJ2770343.1"/>
    <property type="molecule type" value="Genomic_DNA"/>
</dbReference>
<dbReference type="EC" id="2.7.7.6" evidence="1"/>
<name>A0ACC1JZK7_9FUNG</name>
<gene>
    <name evidence="1" type="primary">RPO41_1</name>
    <name evidence="1" type="ORF">IWQ57_002708</name>
</gene>
<proteinExistence type="predicted"/>
<keyword evidence="1" id="KW-0804">Transcription</keyword>
<keyword evidence="1" id="KW-0808">Transferase</keyword>
<keyword evidence="1" id="KW-0240">DNA-directed RNA polymerase</keyword>
<evidence type="ECO:0000313" key="2">
    <source>
        <dbReference type="Proteomes" id="UP001140234"/>
    </source>
</evidence>
<evidence type="ECO:0000313" key="1">
    <source>
        <dbReference type="EMBL" id="KAJ2770343.1"/>
    </source>
</evidence>
<sequence length="612" mass="67334">VNLAPSDTPQDVYAGILRVVTRLVDEDARAGVSQAVALQGKLTRKIVKQTVMTNVYGVTLIGAREQIAARLREVKDDDGQHVFDIMAVSSLALYVAKKIFASLGEMFTQAQEIQTWLNESARRIAQSMPEAALASWKAMVLESRQSKEKLREAVRVSKSSGSTLDSETVLRLRPDLGPGSTRRMRLDALATKPMSTVVWTTPLGLTVVQPYRKSAQRAVTTSLQNFTINDANMPTPVNSQKQKTAFPPNFVHSLDASHMVLSAIECRVAGLVFASVHDSYWTHACDVDRMNDILRDQFVTLHEMPIMANLKAEFEERYRSHKMPTTCWEYVVHSSAVKGADPNKKTGQRTKKAEREEQERLVEVELAQIQLGAHAGDAHAGAAGEGDEIAANNEACAAALAASMVELDLATVKLIDPAADLVGAMRQADHIAYTLNANKLRIKGGTMALRADCRKRIKEIRSECAEAKAEAKAKAKAEAKAKAKAKAKGGKRKSKKAVAEEPAVEEPAAEEPLDETSAQSINDRVWVLEKELESAIIALHAKYPTSFSTPKITVSPAETPELFQRASDLVREGKLAGRFVKRIEWRDIKFTDLPTQGDFDIAQVRKSQYFFS</sequence>